<accession>A0A3B0V332</accession>
<sequence length="214" mass="23517">MRRFFILFLSFLLAGMTASCSTISQRQSSAQVAVQKGAPVVYIHPLDPQAYAMSSVGIPPFDLASGINPRLGEAAASIFQDILLGRETFHRVKLLPEHYGNADEALRAGRREKVDLIMAGRINYALEGTELGGSRLDISVRLLNTRTGKTIWHIEQAMEQPMDYPRTDILHSLLTALQPPAIRRSKGAPVVVNMLAQSAVDMADVMAGARYVKR</sequence>
<name>A0A3B0V332_9ZZZZ</name>
<protein>
    <submittedName>
        <fullName evidence="1">Uncharacterized protein</fullName>
    </submittedName>
</protein>
<proteinExistence type="predicted"/>
<dbReference type="PROSITE" id="PS51257">
    <property type="entry name" value="PROKAR_LIPOPROTEIN"/>
    <property type="match status" value="1"/>
</dbReference>
<gene>
    <name evidence="1" type="ORF">MNBD_DELTA03-169</name>
</gene>
<evidence type="ECO:0000313" key="1">
    <source>
        <dbReference type="EMBL" id="VAW37391.1"/>
    </source>
</evidence>
<dbReference type="AlphaFoldDB" id="A0A3B0V332"/>
<organism evidence="1">
    <name type="scientific">hydrothermal vent metagenome</name>
    <dbReference type="NCBI Taxonomy" id="652676"/>
    <lineage>
        <taxon>unclassified sequences</taxon>
        <taxon>metagenomes</taxon>
        <taxon>ecological metagenomes</taxon>
    </lineage>
</organism>
<reference evidence="1" key="1">
    <citation type="submission" date="2018-06" db="EMBL/GenBank/DDBJ databases">
        <authorList>
            <person name="Zhirakovskaya E."/>
        </authorList>
    </citation>
    <scope>NUCLEOTIDE SEQUENCE</scope>
</reference>
<dbReference type="EMBL" id="UOEX01000210">
    <property type="protein sequence ID" value="VAW37391.1"/>
    <property type="molecule type" value="Genomic_DNA"/>
</dbReference>